<organism evidence="2 3">
    <name type="scientific">Enterococcus ratti</name>
    <dbReference type="NCBI Taxonomy" id="150033"/>
    <lineage>
        <taxon>Bacteria</taxon>
        <taxon>Bacillati</taxon>
        <taxon>Bacillota</taxon>
        <taxon>Bacilli</taxon>
        <taxon>Lactobacillales</taxon>
        <taxon>Enterococcaceae</taxon>
        <taxon>Enterococcus</taxon>
    </lineage>
</organism>
<dbReference type="Gene3D" id="3.30.830.10">
    <property type="entry name" value="Metalloenzyme, LuxS/M16 peptidase-like"/>
    <property type="match status" value="2"/>
</dbReference>
<dbReference type="PANTHER" id="PTHR11851:SF186">
    <property type="entry name" value="INACTIVE METALLOPROTEASE YMFF-RELATED"/>
    <property type="match status" value="1"/>
</dbReference>
<dbReference type="AlphaFoldDB" id="A0A1L8WRS9"/>
<evidence type="ECO:0000259" key="1">
    <source>
        <dbReference type="Pfam" id="PF05193"/>
    </source>
</evidence>
<name>A0A1L8WRS9_9ENTE</name>
<keyword evidence="3" id="KW-1185">Reference proteome</keyword>
<dbReference type="NCBIfam" id="NF047422">
    <property type="entry name" value="YfmF_fam"/>
    <property type="match status" value="1"/>
</dbReference>
<dbReference type="Proteomes" id="UP000182152">
    <property type="component" value="Unassembled WGS sequence"/>
</dbReference>
<dbReference type="InterPro" id="IPR050361">
    <property type="entry name" value="MPP/UQCRC_Complex"/>
</dbReference>
<proteinExistence type="predicted"/>
<dbReference type="SUPFAM" id="SSF63411">
    <property type="entry name" value="LuxS/MPP-like metallohydrolase"/>
    <property type="match status" value="2"/>
</dbReference>
<dbReference type="EMBL" id="JXLB01000002">
    <property type="protein sequence ID" value="OJG83731.1"/>
    <property type="molecule type" value="Genomic_DNA"/>
</dbReference>
<protein>
    <submittedName>
        <fullName evidence="2">Peptidase M16 inactive domain-containing protein</fullName>
    </submittedName>
</protein>
<dbReference type="PANTHER" id="PTHR11851">
    <property type="entry name" value="METALLOPROTEASE"/>
    <property type="match status" value="1"/>
</dbReference>
<dbReference type="InterPro" id="IPR011249">
    <property type="entry name" value="Metalloenz_LuxS/M16"/>
</dbReference>
<dbReference type="STRING" id="150033.RV14_GL000965"/>
<gene>
    <name evidence="2" type="ORF">RV14_GL000965</name>
</gene>
<dbReference type="GO" id="GO:0046872">
    <property type="term" value="F:metal ion binding"/>
    <property type="evidence" value="ECO:0007669"/>
    <property type="project" value="InterPro"/>
</dbReference>
<feature type="domain" description="Peptidase M16 C-terminal" evidence="1">
    <location>
        <begin position="192"/>
        <end position="366"/>
    </location>
</feature>
<evidence type="ECO:0000313" key="2">
    <source>
        <dbReference type="EMBL" id="OJG83731.1"/>
    </source>
</evidence>
<accession>A0A1L8WRS9</accession>
<sequence length="434" mass="49799">MGERTANKGEYTMTYQLAEGVNLHVLQTKQYKTVRIYVRFTTLLEKEVITKRSLLSSLLETNSLNYPDQTQLRAKLADLYGASFGVSVGKKGNLHWLNTMINFVNGKYVNDVTLLKQAVEFLKEILFFPNIKEKKFDQLTFDLEKNNLKLYLESLSEDKQTLASLFLQELYFERSDAQKIPSVGSIEELQVLTAEALAMYYNQMMSKDQIDIFVIGDVSSEEVQKALSDLPFADREMLHPEIFYTQPQENVIKEREVKESVTQAKLNLAYQTNIYYDQPARFPLIVFNGLFGGFPHSKLFMNVREKESLAYYASSSVDSFRGVLNVQTGIDGRKRNQVLHLIHEQLESLQNGEVTELELAQTKAMLRNQYLLSLDAPQAAIETAYLNSWLPTTKLTDEEWLKRIDKVTVEEVQQVARKIKLQAIFFLDGGTVND</sequence>
<reference evidence="2 3" key="1">
    <citation type="submission" date="2014-12" db="EMBL/GenBank/DDBJ databases">
        <title>Draft genome sequences of 29 type strains of Enterococci.</title>
        <authorList>
            <person name="Zhong Z."/>
            <person name="Sun Z."/>
            <person name="Liu W."/>
            <person name="Zhang W."/>
            <person name="Zhang H."/>
        </authorList>
    </citation>
    <scope>NUCLEOTIDE SEQUENCE [LARGE SCALE GENOMIC DNA]</scope>
    <source>
        <strain evidence="2 3">DSM 15687</strain>
    </source>
</reference>
<dbReference type="Pfam" id="PF05193">
    <property type="entry name" value="Peptidase_M16_C"/>
    <property type="match status" value="1"/>
</dbReference>
<dbReference type="InterPro" id="IPR007863">
    <property type="entry name" value="Peptidase_M16_C"/>
</dbReference>
<evidence type="ECO:0000313" key="3">
    <source>
        <dbReference type="Proteomes" id="UP000182152"/>
    </source>
</evidence>
<comment type="caution">
    <text evidence="2">The sequence shown here is derived from an EMBL/GenBank/DDBJ whole genome shotgun (WGS) entry which is preliminary data.</text>
</comment>